<dbReference type="InterPro" id="IPR051694">
    <property type="entry name" value="Immunoregulatory_rcpt-like"/>
</dbReference>
<keyword evidence="4 6" id="KW-0472">Membrane</keyword>
<dbReference type="Proteomes" id="UP001309876">
    <property type="component" value="Unassembled WGS sequence"/>
</dbReference>
<evidence type="ECO:0000313" key="9">
    <source>
        <dbReference type="Proteomes" id="UP001309876"/>
    </source>
</evidence>
<feature type="transmembrane region" description="Helical" evidence="6">
    <location>
        <begin position="274"/>
        <end position="297"/>
    </location>
</feature>
<proteinExistence type="predicted"/>
<dbReference type="PANTHER" id="PTHR15549:SF30">
    <property type="entry name" value="MID2 DOMAIN-CONTAINING PROTEIN"/>
    <property type="match status" value="1"/>
</dbReference>
<gene>
    <name evidence="8" type="ORF">LTR05_001138</name>
</gene>
<accession>A0AAN7YA98</accession>
<evidence type="ECO:0000256" key="5">
    <source>
        <dbReference type="SAM" id="MobiDB-lite"/>
    </source>
</evidence>
<protein>
    <submittedName>
        <fullName evidence="8">Uncharacterized protein</fullName>
    </submittedName>
</protein>
<keyword evidence="3 6" id="KW-1133">Transmembrane helix</keyword>
<feature type="region of interest" description="Disordered" evidence="5">
    <location>
        <begin position="210"/>
        <end position="265"/>
    </location>
</feature>
<feature type="region of interest" description="Disordered" evidence="5">
    <location>
        <begin position="305"/>
        <end position="437"/>
    </location>
</feature>
<dbReference type="EMBL" id="JAVRRJ010000001">
    <property type="protein sequence ID" value="KAK5090960.1"/>
    <property type="molecule type" value="Genomic_DNA"/>
</dbReference>
<evidence type="ECO:0000313" key="8">
    <source>
        <dbReference type="EMBL" id="KAK5090960.1"/>
    </source>
</evidence>
<feature type="compositionally biased region" description="Polar residues" evidence="5">
    <location>
        <begin position="403"/>
        <end position="424"/>
    </location>
</feature>
<feature type="compositionally biased region" description="Low complexity" evidence="5">
    <location>
        <begin position="216"/>
        <end position="259"/>
    </location>
</feature>
<reference evidence="8 9" key="1">
    <citation type="submission" date="2023-08" db="EMBL/GenBank/DDBJ databases">
        <title>Black Yeasts Isolated from many extreme environments.</title>
        <authorList>
            <person name="Coleine C."/>
            <person name="Stajich J.E."/>
            <person name="Selbmann L."/>
        </authorList>
    </citation>
    <scope>NUCLEOTIDE SEQUENCE [LARGE SCALE GENOMIC DNA]</scope>
    <source>
        <strain evidence="8 9">CCFEE 5910</strain>
    </source>
</reference>
<dbReference type="AlphaFoldDB" id="A0AAN7YA98"/>
<organism evidence="8 9">
    <name type="scientific">Lithohypha guttulata</name>
    <dbReference type="NCBI Taxonomy" id="1690604"/>
    <lineage>
        <taxon>Eukaryota</taxon>
        <taxon>Fungi</taxon>
        <taxon>Dikarya</taxon>
        <taxon>Ascomycota</taxon>
        <taxon>Pezizomycotina</taxon>
        <taxon>Eurotiomycetes</taxon>
        <taxon>Chaetothyriomycetidae</taxon>
        <taxon>Chaetothyriales</taxon>
        <taxon>Trichomeriaceae</taxon>
        <taxon>Lithohypha</taxon>
    </lineage>
</organism>
<evidence type="ECO:0000256" key="4">
    <source>
        <dbReference type="ARBA" id="ARBA00023136"/>
    </source>
</evidence>
<evidence type="ECO:0000256" key="3">
    <source>
        <dbReference type="ARBA" id="ARBA00022989"/>
    </source>
</evidence>
<dbReference type="GO" id="GO:0071944">
    <property type="term" value="C:cell periphery"/>
    <property type="evidence" value="ECO:0007669"/>
    <property type="project" value="UniProtKB-ARBA"/>
</dbReference>
<dbReference type="PANTHER" id="PTHR15549">
    <property type="entry name" value="PAIRED IMMUNOGLOBULIN-LIKE TYPE 2 RECEPTOR"/>
    <property type="match status" value="1"/>
</dbReference>
<evidence type="ECO:0000256" key="6">
    <source>
        <dbReference type="SAM" id="Phobius"/>
    </source>
</evidence>
<dbReference type="GO" id="GO:0016020">
    <property type="term" value="C:membrane"/>
    <property type="evidence" value="ECO:0007669"/>
    <property type="project" value="UniProtKB-SubCell"/>
</dbReference>
<feature type="signal peptide" evidence="7">
    <location>
        <begin position="1"/>
        <end position="24"/>
    </location>
</feature>
<keyword evidence="2 6" id="KW-0812">Transmembrane</keyword>
<keyword evidence="9" id="KW-1185">Reference proteome</keyword>
<comment type="caution">
    <text evidence="8">The sequence shown here is derived from an EMBL/GenBank/DDBJ whole genome shotgun (WGS) entry which is preliminary data.</text>
</comment>
<evidence type="ECO:0000256" key="7">
    <source>
        <dbReference type="SAM" id="SignalP"/>
    </source>
</evidence>
<evidence type="ECO:0000256" key="1">
    <source>
        <dbReference type="ARBA" id="ARBA00004167"/>
    </source>
</evidence>
<comment type="subcellular location">
    <subcellularLocation>
        <location evidence="1">Membrane</location>
        <topology evidence="1">Single-pass membrane protein</topology>
    </subcellularLocation>
</comment>
<evidence type="ECO:0000256" key="2">
    <source>
        <dbReference type="ARBA" id="ARBA00022692"/>
    </source>
</evidence>
<keyword evidence="7" id="KW-0732">Signal</keyword>
<name>A0AAN7YA98_9EURO</name>
<feature type="chain" id="PRO_5042915563" evidence="7">
    <location>
        <begin position="25"/>
        <end position="437"/>
    </location>
</feature>
<sequence length="437" mass="46403">MTSTTLSTTLALLNILVLFASAHAVMNYDPNISNGTCYYAKNKQADPVYAPAGNVVFGHTYCCQLGDKLNTGTSVCVTQKTPYYTYIAGCTDPDYSDQSCPYKGNYTDHQWVGMAFCEGKDVWVGCPNGGSSKVGPSPESENCTCDLEGDDPDVILVSAAQQMTAGGLLPASTGGDITWYGGQFPSHTVMPTTRVVDDISSVGSSLTSLIDPTALPSDSTPSDNTTSFAGKTSPTSSTQQKSTSSLSPLTTPTTASAAADDTVSHDSNKLGTGAIAGIAAGIVSALFPIVVCLYLIFRDRQRRRKQHADPDAQQSPEKPPIDAEPTLPDVGSPWLDDKPELPCSSEQDGYSKPNIPIGTAITTPSQSIPPSPLHTAQVYKPFTYQPSTMDEIQELPDHERPQWAQTNWGTYGPYRNTSPEQASKGNGPKGSVHELPG</sequence>